<dbReference type="InterPro" id="IPR001789">
    <property type="entry name" value="Sig_transdc_resp-reg_receiver"/>
</dbReference>
<dbReference type="PRINTS" id="PR00038">
    <property type="entry name" value="HTHLUXR"/>
</dbReference>
<dbReference type="GO" id="GO:0000160">
    <property type="term" value="P:phosphorelay signal transduction system"/>
    <property type="evidence" value="ECO:0007669"/>
    <property type="project" value="InterPro"/>
</dbReference>
<proteinExistence type="predicted"/>
<keyword evidence="1 5" id="KW-0597">Phosphoprotein</keyword>
<dbReference type="Pfam" id="PF00072">
    <property type="entry name" value="Response_reg"/>
    <property type="match status" value="1"/>
</dbReference>
<keyword evidence="4" id="KW-0804">Transcription</keyword>
<dbReference type="Proteomes" id="UP000037084">
    <property type="component" value="Unassembled WGS sequence"/>
</dbReference>
<evidence type="ECO:0000256" key="3">
    <source>
        <dbReference type="ARBA" id="ARBA00023125"/>
    </source>
</evidence>
<dbReference type="AlphaFoldDB" id="A0A0L8M1S0"/>
<comment type="caution">
    <text evidence="8">The sequence shown here is derived from an EMBL/GenBank/DDBJ whole genome shotgun (WGS) entry which is preliminary data.</text>
</comment>
<dbReference type="SUPFAM" id="SSF46894">
    <property type="entry name" value="C-terminal effector domain of the bipartite response regulators"/>
    <property type="match status" value="1"/>
</dbReference>
<evidence type="ECO:0000256" key="1">
    <source>
        <dbReference type="ARBA" id="ARBA00022553"/>
    </source>
</evidence>
<dbReference type="PATRIC" id="fig|1961.12.peg.7979"/>
<dbReference type="InterPro" id="IPR039420">
    <property type="entry name" value="WalR-like"/>
</dbReference>
<feature type="domain" description="Response regulatory" evidence="7">
    <location>
        <begin position="8"/>
        <end position="122"/>
    </location>
</feature>
<dbReference type="SUPFAM" id="SSF52172">
    <property type="entry name" value="CheY-like"/>
    <property type="match status" value="1"/>
</dbReference>
<dbReference type="PANTHER" id="PTHR43214:SF24">
    <property type="entry name" value="TRANSCRIPTIONAL REGULATORY PROTEIN NARL-RELATED"/>
    <property type="match status" value="1"/>
</dbReference>
<evidence type="ECO:0000256" key="4">
    <source>
        <dbReference type="ARBA" id="ARBA00023163"/>
    </source>
</evidence>
<dbReference type="SMART" id="SM00448">
    <property type="entry name" value="REC"/>
    <property type="match status" value="1"/>
</dbReference>
<evidence type="ECO:0000259" key="7">
    <source>
        <dbReference type="PROSITE" id="PS50110"/>
    </source>
</evidence>
<dbReference type="Pfam" id="PF00196">
    <property type="entry name" value="GerE"/>
    <property type="match status" value="1"/>
</dbReference>
<evidence type="ECO:0000256" key="5">
    <source>
        <dbReference type="PROSITE-ProRule" id="PRU00169"/>
    </source>
</evidence>
<dbReference type="InterPro" id="IPR016032">
    <property type="entry name" value="Sig_transdc_resp-reg_C-effctor"/>
</dbReference>
<name>A0A0L8M1S0_STRVG</name>
<feature type="modified residue" description="4-aspartylphosphate" evidence="5">
    <location>
        <position position="57"/>
    </location>
</feature>
<dbReference type="InterPro" id="IPR000792">
    <property type="entry name" value="Tscrpt_reg_LuxR_C"/>
</dbReference>
<accession>A0A0L8M1S0</accession>
<dbReference type="EMBL" id="LGUV01000389">
    <property type="protein sequence ID" value="KOG44338.1"/>
    <property type="molecule type" value="Genomic_DNA"/>
</dbReference>
<dbReference type="CDD" id="cd17535">
    <property type="entry name" value="REC_NarL-like"/>
    <property type="match status" value="1"/>
</dbReference>
<dbReference type="InterPro" id="IPR011006">
    <property type="entry name" value="CheY-like_superfamily"/>
</dbReference>
<dbReference type="PANTHER" id="PTHR43214">
    <property type="entry name" value="TWO-COMPONENT RESPONSE REGULATOR"/>
    <property type="match status" value="1"/>
</dbReference>
<evidence type="ECO:0000313" key="8">
    <source>
        <dbReference type="EMBL" id="KOG44338.1"/>
    </source>
</evidence>
<dbReference type="Gene3D" id="3.40.50.2300">
    <property type="match status" value="1"/>
</dbReference>
<dbReference type="PROSITE" id="PS50043">
    <property type="entry name" value="HTH_LUXR_2"/>
    <property type="match status" value="1"/>
</dbReference>
<protein>
    <recommendedName>
        <fullName evidence="10">LuxR family transcriptional regulator</fullName>
    </recommendedName>
</protein>
<keyword evidence="3" id="KW-0238">DNA-binding</keyword>
<evidence type="ECO:0000313" key="9">
    <source>
        <dbReference type="Proteomes" id="UP000037084"/>
    </source>
</evidence>
<dbReference type="GO" id="GO:0006355">
    <property type="term" value="P:regulation of DNA-templated transcription"/>
    <property type="evidence" value="ECO:0007669"/>
    <property type="project" value="InterPro"/>
</dbReference>
<gene>
    <name evidence="8" type="ORF">ADK75_36245</name>
</gene>
<dbReference type="InterPro" id="IPR058245">
    <property type="entry name" value="NreC/VraR/RcsB-like_REC"/>
</dbReference>
<keyword evidence="2" id="KW-0805">Transcription regulation</keyword>
<reference evidence="9" key="1">
    <citation type="submission" date="2015-07" db="EMBL/GenBank/DDBJ databases">
        <authorList>
            <consortium name="Consortium for Microbial Forensics and Genomics (microFORGE)"/>
            <person name="Knight B.M."/>
            <person name="Roberts D.P."/>
            <person name="Lin D."/>
            <person name="Hari K."/>
            <person name="Fletcher J."/>
            <person name="Melcher U."/>
            <person name="Blagden T."/>
            <person name="Winegar R.A."/>
        </authorList>
    </citation>
    <scope>NUCLEOTIDE SEQUENCE [LARGE SCALE GENOMIC DNA]</scope>
    <source>
        <strain evidence="9">NRRL B-1447</strain>
    </source>
</reference>
<evidence type="ECO:0008006" key="10">
    <source>
        <dbReference type="Google" id="ProtNLM"/>
    </source>
</evidence>
<dbReference type="CDD" id="cd06170">
    <property type="entry name" value="LuxR_C_like"/>
    <property type="match status" value="1"/>
</dbReference>
<organism evidence="8 9">
    <name type="scientific">Streptomyces virginiae</name>
    <name type="common">Streptomyces cinnamonensis</name>
    <dbReference type="NCBI Taxonomy" id="1961"/>
    <lineage>
        <taxon>Bacteria</taxon>
        <taxon>Bacillati</taxon>
        <taxon>Actinomycetota</taxon>
        <taxon>Actinomycetes</taxon>
        <taxon>Kitasatosporales</taxon>
        <taxon>Streptomycetaceae</taxon>
        <taxon>Streptomyces</taxon>
    </lineage>
</organism>
<dbReference type="GO" id="GO:0003677">
    <property type="term" value="F:DNA binding"/>
    <property type="evidence" value="ECO:0007669"/>
    <property type="project" value="UniProtKB-KW"/>
</dbReference>
<sequence>MKGKRVSRVLIVESHDRSGLRPVLEAVDAMVVVGEAADAVQAVKAAKEYRPDVVIMDVSLPGQGAVEATGQLLGLGFPPKVLAVTTSSPDGRVLEVLRAGASGFVVQDCGPDELAHAVRIVAAGGIVLDPRIMQTLTRGRPSTGSHDLLGRIGDLTDEERQMLALIGGGHTNQRIADECRLSITRVKTHVSRLVQRLGLEYRIQAAVLAWEAGIVGRD</sequence>
<dbReference type="PROSITE" id="PS50110">
    <property type="entry name" value="RESPONSE_REGULATORY"/>
    <property type="match status" value="1"/>
</dbReference>
<evidence type="ECO:0000259" key="6">
    <source>
        <dbReference type="PROSITE" id="PS50043"/>
    </source>
</evidence>
<evidence type="ECO:0000256" key="2">
    <source>
        <dbReference type="ARBA" id="ARBA00023015"/>
    </source>
</evidence>
<feature type="domain" description="HTH luxR-type" evidence="6">
    <location>
        <begin position="148"/>
        <end position="213"/>
    </location>
</feature>
<dbReference type="SMART" id="SM00421">
    <property type="entry name" value="HTH_LUXR"/>
    <property type="match status" value="1"/>
</dbReference>